<evidence type="ECO:0000313" key="3">
    <source>
        <dbReference type="RefSeq" id="XP_026737814.1"/>
    </source>
</evidence>
<accession>A0A7E5WAW6</accession>
<dbReference type="Proteomes" id="UP000322000">
    <property type="component" value="Chromosome 15"/>
</dbReference>
<dbReference type="KEGG" id="tnl:113501036"/>
<name>A0A7E5WAW6_TRINI</name>
<dbReference type="InParanoid" id="A0A7E5WAW6"/>
<feature type="region of interest" description="Disordered" evidence="1">
    <location>
        <begin position="1"/>
        <end position="25"/>
    </location>
</feature>
<dbReference type="RefSeq" id="XP_026737814.1">
    <property type="nucleotide sequence ID" value="XM_026882013.1"/>
</dbReference>
<reference evidence="3" key="1">
    <citation type="submission" date="2025-08" db="UniProtKB">
        <authorList>
            <consortium name="RefSeq"/>
        </authorList>
    </citation>
    <scope>IDENTIFICATION</scope>
</reference>
<dbReference type="OrthoDB" id="7379444at2759"/>
<evidence type="ECO:0000256" key="1">
    <source>
        <dbReference type="SAM" id="MobiDB-lite"/>
    </source>
</evidence>
<evidence type="ECO:0000313" key="2">
    <source>
        <dbReference type="Proteomes" id="UP000322000"/>
    </source>
</evidence>
<dbReference type="GeneID" id="113501036"/>
<protein>
    <submittedName>
        <fullName evidence="3">Uncharacterized protein LOC113501036</fullName>
    </submittedName>
</protein>
<proteinExistence type="predicted"/>
<gene>
    <name evidence="3" type="primary">LOC113501036</name>
</gene>
<dbReference type="AlphaFoldDB" id="A0A7E5WAW6"/>
<sequence>MKLSSGDMYEPYNPPKKNTNSNNGRRYWLLNDTPNDAPHLKAGVYEDEKDANLKNKISTLVQQTMHDTERKMKLVQQLKEKHRDESPYRAGFVLSLIKKSRDVLNELFNVAIKHRDEWKALEQLKIFELLVHTNVDTTNLLRQLVDIHLNYLNATSGNTEKDKKKVILL</sequence>
<keyword evidence="2" id="KW-1185">Reference proteome</keyword>
<organism evidence="2 3">
    <name type="scientific">Trichoplusia ni</name>
    <name type="common">Cabbage looper</name>
    <dbReference type="NCBI Taxonomy" id="7111"/>
    <lineage>
        <taxon>Eukaryota</taxon>
        <taxon>Metazoa</taxon>
        <taxon>Ecdysozoa</taxon>
        <taxon>Arthropoda</taxon>
        <taxon>Hexapoda</taxon>
        <taxon>Insecta</taxon>
        <taxon>Pterygota</taxon>
        <taxon>Neoptera</taxon>
        <taxon>Endopterygota</taxon>
        <taxon>Lepidoptera</taxon>
        <taxon>Glossata</taxon>
        <taxon>Ditrysia</taxon>
        <taxon>Noctuoidea</taxon>
        <taxon>Noctuidae</taxon>
        <taxon>Plusiinae</taxon>
        <taxon>Trichoplusia</taxon>
    </lineage>
</organism>